<comment type="caution">
    <text evidence="1">The sequence shown here is derived from an EMBL/GenBank/DDBJ whole genome shotgun (WGS) entry which is preliminary data.</text>
</comment>
<proteinExistence type="predicted"/>
<evidence type="ECO:0000313" key="2">
    <source>
        <dbReference type="Proteomes" id="UP000886785"/>
    </source>
</evidence>
<accession>A0A9D1DRC8</accession>
<dbReference type="EMBL" id="DVHF01000087">
    <property type="protein sequence ID" value="HIR57567.1"/>
    <property type="molecule type" value="Genomic_DNA"/>
</dbReference>
<dbReference type="AlphaFoldDB" id="A0A9D1DRC8"/>
<protein>
    <submittedName>
        <fullName evidence="1">DUF1848 domain-containing protein</fullName>
    </submittedName>
</protein>
<dbReference type="Pfam" id="PF08902">
    <property type="entry name" value="DUF1848"/>
    <property type="match status" value="1"/>
</dbReference>
<organism evidence="1 2">
    <name type="scientific">Candidatus Gallacutalibacter pullicola</name>
    <dbReference type="NCBI Taxonomy" id="2840830"/>
    <lineage>
        <taxon>Bacteria</taxon>
        <taxon>Bacillati</taxon>
        <taxon>Bacillota</taxon>
        <taxon>Clostridia</taxon>
        <taxon>Eubacteriales</taxon>
        <taxon>Candidatus Gallacutalibacter</taxon>
    </lineage>
</organism>
<gene>
    <name evidence="1" type="ORF">IAA54_07840</name>
</gene>
<dbReference type="Proteomes" id="UP000886785">
    <property type="component" value="Unassembled WGS sequence"/>
</dbReference>
<name>A0A9D1DRC8_9FIRM</name>
<reference evidence="1" key="1">
    <citation type="submission" date="2020-10" db="EMBL/GenBank/DDBJ databases">
        <authorList>
            <person name="Gilroy R."/>
        </authorList>
    </citation>
    <scope>NUCLEOTIDE SEQUENCE</scope>
    <source>
        <strain evidence="1">ChiSjej1B19-7085</strain>
    </source>
</reference>
<sequence>MIISASRRTDIPAYYSEWFFHRLREGYVLTQNPRNPRQIKRISLTPESVDGIVFWTKNPLPMLDRLGELDFFPYYFQFTLNSYGKDAEPGLPSKNDVLLPAFQRLSEQIGRDRVVWRYDPIFLTPHYTLEYHCRYFRVMASRLSGYTETCTVSFLDFYRNTASRMAPLQLLPMTEEAQIKILTSFSETAKEYGISLNMCAEPISKRLGIPSASCIDASRLERISGRRLPAERDKNQRPMCGCAASVDIGMYDCCANGCLYCYANSGPAAVARRMQLHDPKSPFLLSKVKP</sequence>
<reference evidence="1" key="2">
    <citation type="journal article" date="2021" name="PeerJ">
        <title>Extensive microbial diversity within the chicken gut microbiome revealed by metagenomics and culture.</title>
        <authorList>
            <person name="Gilroy R."/>
            <person name="Ravi A."/>
            <person name="Getino M."/>
            <person name="Pursley I."/>
            <person name="Horton D.L."/>
            <person name="Alikhan N.F."/>
            <person name="Baker D."/>
            <person name="Gharbi K."/>
            <person name="Hall N."/>
            <person name="Watson M."/>
            <person name="Adriaenssens E.M."/>
            <person name="Foster-Nyarko E."/>
            <person name="Jarju S."/>
            <person name="Secka A."/>
            <person name="Antonio M."/>
            <person name="Oren A."/>
            <person name="Chaudhuri R.R."/>
            <person name="La Ragione R."/>
            <person name="Hildebrand F."/>
            <person name="Pallen M.J."/>
        </authorList>
    </citation>
    <scope>NUCLEOTIDE SEQUENCE</scope>
    <source>
        <strain evidence="1">ChiSjej1B19-7085</strain>
    </source>
</reference>
<dbReference type="InterPro" id="IPR014998">
    <property type="entry name" value="DUF1848"/>
</dbReference>
<evidence type="ECO:0000313" key="1">
    <source>
        <dbReference type="EMBL" id="HIR57567.1"/>
    </source>
</evidence>